<accession>A0A512D037</accession>
<keyword evidence="1" id="KW-0472">Membrane</keyword>
<reference evidence="2 3" key="1">
    <citation type="submission" date="2019-07" db="EMBL/GenBank/DDBJ databases">
        <title>Whole genome shotgun sequence of Terrabacter aerolatus NBRC 106305.</title>
        <authorList>
            <person name="Hosoyama A."/>
            <person name="Uohara A."/>
            <person name="Ohji S."/>
            <person name="Ichikawa N."/>
        </authorList>
    </citation>
    <scope>NUCLEOTIDE SEQUENCE [LARGE SCALE GENOMIC DNA]</scope>
    <source>
        <strain evidence="2 3">NBRC 106305</strain>
    </source>
</reference>
<proteinExistence type="predicted"/>
<evidence type="ECO:0000313" key="2">
    <source>
        <dbReference type="EMBL" id="GEO29822.1"/>
    </source>
</evidence>
<keyword evidence="1" id="KW-1133">Transmembrane helix</keyword>
<protein>
    <submittedName>
        <fullName evidence="2">Uncharacterized protein</fullName>
    </submittedName>
</protein>
<dbReference type="RefSeq" id="WP_147065223.1">
    <property type="nucleotide sequence ID" value="NZ_BAAARO010000013.1"/>
</dbReference>
<dbReference type="Proteomes" id="UP000321534">
    <property type="component" value="Unassembled WGS sequence"/>
</dbReference>
<feature type="transmembrane region" description="Helical" evidence="1">
    <location>
        <begin position="94"/>
        <end position="111"/>
    </location>
</feature>
<evidence type="ECO:0000313" key="3">
    <source>
        <dbReference type="Proteomes" id="UP000321534"/>
    </source>
</evidence>
<feature type="transmembrane region" description="Helical" evidence="1">
    <location>
        <begin position="60"/>
        <end position="82"/>
    </location>
</feature>
<dbReference type="EMBL" id="BJYX01000006">
    <property type="protein sequence ID" value="GEO29822.1"/>
    <property type="molecule type" value="Genomic_DNA"/>
</dbReference>
<comment type="caution">
    <text evidence="2">The sequence shown here is derived from an EMBL/GenBank/DDBJ whole genome shotgun (WGS) entry which is preliminary data.</text>
</comment>
<gene>
    <name evidence="2" type="ORF">TAE01_16320</name>
</gene>
<keyword evidence="1" id="KW-0812">Transmembrane</keyword>
<dbReference type="OrthoDB" id="4954306at2"/>
<sequence length="134" mass="14709">MNDEPGRLEQHEAVTSEHDEAVARGERRVLRRTTTGELRSFPADEIGFSPGRGQAQVRTWWGMAVLAALMALLSLGAVVGMFLVPLSRGDGPQWGGLVLVAMGGLFTWYAVGLSRDEYRAKQVRRERSSPEPGD</sequence>
<keyword evidence="3" id="KW-1185">Reference proteome</keyword>
<evidence type="ECO:0000256" key="1">
    <source>
        <dbReference type="SAM" id="Phobius"/>
    </source>
</evidence>
<organism evidence="2 3">
    <name type="scientific">Terrabacter aerolatus</name>
    <dbReference type="NCBI Taxonomy" id="422442"/>
    <lineage>
        <taxon>Bacteria</taxon>
        <taxon>Bacillati</taxon>
        <taxon>Actinomycetota</taxon>
        <taxon>Actinomycetes</taxon>
        <taxon>Micrococcales</taxon>
        <taxon>Intrasporangiaceae</taxon>
        <taxon>Terrabacter</taxon>
    </lineage>
</organism>
<dbReference type="AlphaFoldDB" id="A0A512D037"/>
<name>A0A512D037_9MICO</name>